<dbReference type="PROSITE" id="PS50060">
    <property type="entry name" value="MAM_2"/>
    <property type="match status" value="1"/>
</dbReference>
<accession>A0A9D4N4G1</accession>
<proteinExistence type="predicted"/>
<dbReference type="PANTHER" id="PTHR23282:SF148">
    <property type="entry name" value="MAM DOMAIN-CONTAINING PROTEIN"/>
    <property type="match status" value="1"/>
</dbReference>
<dbReference type="GO" id="GO:0016020">
    <property type="term" value="C:membrane"/>
    <property type="evidence" value="ECO:0007669"/>
    <property type="project" value="InterPro"/>
</dbReference>
<organism evidence="3 4">
    <name type="scientific">Dreissena polymorpha</name>
    <name type="common">Zebra mussel</name>
    <name type="synonym">Mytilus polymorpha</name>
    <dbReference type="NCBI Taxonomy" id="45954"/>
    <lineage>
        <taxon>Eukaryota</taxon>
        <taxon>Metazoa</taxon>
        <taxon>Spiralia</taxon>
        <taxon>Lophotrochozoa</taxon>
        <taxon>Mollusca</taxon>
        <taxon>Bivalvia</taxon>
        <taxon>Autobranchia</taxon>
        <taxon>Heteroconchia</taxon>
        <taxon>Euheterodonta</taxon>
        <taxon>Imparidentia</taxon>
        <taxon>Neoheterodontei</taxon>
        <taxon>Myida</taxon>
        <taxon>Dreissenoidea</taxon>
        <taxon>Dreissenidae</taxon>
        <taxon>Dreissena</taxon>
    </lineage>
</organism>
<dbReference type="PANTHER" id="PTHR23282">
    <property type="entry name" value="APICAL ENDOSOMAL GLYCOPROTEIN PRECURSOR"/>
    <property type="match status" value="1"/>
</dbReference>
<feature type="domain" description="MAM" evidence="2">
    <location>
        <begin position="22"/>
        <end position="74"/>
    </location>
</feature>
<evidence type="ECO:0000256" key="1">
    <source>
        <dbReference type="SAM" id="MobiDB-lite"/>
    </source>
</evidence>
<dbReference type="InterPro" id="IPR013320">
    <property type="entry name" value="ConA-like_dom_sf"/>
</dbReference>
<dbReference type="SUPFAM" id="SSF49899">
    <property type="entry name" value="Concanavalin A-like lectins/glucanases"/>
    <property type="match status" value="1"/>
</dbReference>
<gene>
    <name evidence="3" type="ORF">DPMN_011681</name>
</gene>
<keyword evidence="4" id="KW-1185">Reference proteome</keyword>
<dbReference type="EMBL" id="JAIWYP010000001">
    <property type="protein sequence ID" value="KAH3887663.1"/>
    <property type="molecule type" value="Genomic_DNA"/>
</dbReference>
<dbReference type="Pfam" id="PF00629">
    <property type="entry name" value="MAM"/>
    <property type="match status" value="1"/>
</dbReference>
<dbReference type="Proteomes" id="UP000828390">
    <property type="component" value="Unassembled WGS sequence"/>
</dbReference>
<dbReference type="Gene3D" id="2.60.120.200">
    <property type="match status" value="1"/>
</dbReference>
<comment type="caution">
    <text evidence="3">The sequence shown here is derived from an EMBL/GenBank/DDBJ whole genome shotgun (WGS) entry which is preliminary data.</text>
</comment>
<protein>
    <recommendedName>
        <fullName evidence="2">MAM domain-containing protein</fullName>
    </recommendedName>
</protein>
<evidence type="ECO:0000313" key="4">
    <source>
        <dbReference type="Proteomes" id="UP000828390"/>
    </source>
</evidence>
<feature type="region of interest" description="Disordered" evidence="1">
    <location>
        <begin position="54"/>
        <end position="74"/>
    </location>
</feature>
<evidence type="ECO:0000259" key="2">
    <source>
        <dbReference type="PROSITE" id="PS50060"/>
    </source>
</evidence>
<dbReference type="InterPro" id="IPR000998">
    <property type="entry name" value="MAM_dom"/>
</dbReference>
<dbReference type="AlphaFoldDB" id="A0A9D4N4G1"/>
<reference evidence="3" key="1">
    <citation type="journal article" date="2019" name="bioRxiv">
        <title>The Genome of the Zebra Mussel, Dreissena polymorpha: A Resource for Invasive Species Research.</title>
        <authorList>
            <person name="McCartney M.A."/>
            <person name="Auch B."/>
            <person name="Kono T."/>
            <person name="Mallez S."/>
            <person name="Zhang Y."/>
            <person name="Obille A."/>
            <person name="Becker A."/>
            <person name="Abrahante J.E."/>
            <person name="Garbe J."/>
            <person name="Badalamenti J.P."/>
            <person name="Herman A."/>
            <person name="Mangelson H."/>
            <person name="Liachko I."/>
            <person name="Sullivan S."/>
            <person name="Sone E.D."/>
            <person name="Koren S."/>
            <person name="Silverstein K.A.T."/>
            <person name="Beckman K.B."/>
            <person name="Gohl D.M."/>
        </authorList>
    </citation>
    <scope>NUCLEOTIDE SEQUENCE</scope>
    <source>
        <strain evidence="3">Duluth1</strain>
        <tissue evidence="3">Whole animal</tissue>
    </source>
</reference>
<sequence length="74" mass="7873">MKPCSDIFQATQPNGATDSSALACNFEAQDLCGYVNMQGSDDFDWIRNHGQTTSVGTGPFADHTLGTVTGRGMK</sequence>
<reference evidence="3" key="2">
    <citation type="submission" date="2020-11" db="EMBL/GenBank/DDBJ databases">
        <authorList>
            <person name="McCartney M.A."/>
            <person name="Auch B."/>
            <person name="Kono T."/>
            <person name="Mallez S."/>
            <person name="Becker A."/>
            <person name="Gohl D.M."/>
            <person name="Silverstein K.A.T."/>
            <person name="Koren S."/>
            <person name="Bechman K.B."/>
            <person name="Herman A."/>
            <person name="Abrahante J.E."/>
            <person name="Garbe J."/>
        </authorList>
    </citation>
    <scope>NUCLEOTIDE SEQUENCE</scope>
    <source>
        <strain evidence="3">Duluth1</strain>
        <tissue evidence="3">Whole animal</tissue>
    </source>
</reference>
<name>A0A9D4N4G1_DREPO</name>
<dbReference type="InterPro" id="IPR051560">
    <property type="entry name" value="MAM_domain-containing"/>
</dbReference>
<evidence type="ECO:0000313" key="3">
    <source>
        <dbReference type="EMBL" id="KAH3887663.1"/>
    </source>
</evidence>